<evidence type="ECO:0000313" key="3">
    <source>
        <dbReference type="EMBL" id="SMC44285.1"/>
    </source>
</evidence>
<evidence type="ECO:0000256" key="1">
    <source>
        <dbReference type="SAM" id="Phobius"/>
    </source>
</evidence>
<feature type="domain" description="SHOCT" evidence="2">
    <location>
        <begin position="69"/>
        <end position="94"/>
    </location>
</feature>
<reference evidence="3 4" key="1">
    <citation type="submission" date="2017-04" db="EMBL/GenBank/DDBJ databases">
        <authorList>
            <person name="Afonso C.L."/>
            <person name="Miller P.J."/>
            <person name="Scott M.A."/>
            <person name="Spackman E."/>
            <person name="Goraichik I."/>
            <person name="Dimitrov K.M."/>
            <person name="Suarez D.L."/>
            <person name="Swayne D.E."/>
        </authorList>
    </citation>
    <scope>NUCLEOTIDE SEQUENCE [LARGE SCALE GENOMIC DNA]</scope>
    <source>
        <strain evidence="3 4">DSM 5090</strain>
    </source>
</reference>
<organism evidence="3 4">
    <name type="scientific">Sporomusa malonica</name>
    <dbReference type="NCBI Taxonomy" id="112901"/>
    <lineage>
        <taxon>Bacteria</taxon>
        <taxon>Bacillati</taxon>
        <taxon>Bacillota</taxon>
        <taxon>Negativicutes</taxon>
        <taxon>Selenomonadales</taxon>
        <taxon>Sporomusaceae</taxon>
        <taxon>Sporomusa</taxon>
    </lineage>
</organism>
<accession>A0A1W1Z7A3</accession>
<dbReference type="Proteomes" id="UP000192738">
    <property type="component" value="Unassembled WGS sequence"/>
</dbReference>
<evidence type="ECO:0000259" key="2">
    <source>
        <dbReference type="Pfam" id="PF09851"/>
    </source>
</evidence>
<dbReference type="AlphaFoldDB" id="A0A1W1Z7A3"/>
<keyword evidence="1" id="KW-1133">Transmembrane helix</keyword>
<name>A0A1W1Z7A3_9FIRM</name>
<dbReference type="STRING" id="112901.SAMN04488500_10355"/>
<keyword evidence="4" id="KW-1185">Reference proteome</keyword>
<proteinExistence type="predicted"/>
<protein>
    <submittedName>
        <fullName evidence="3">Putative membrane protein</fullName>
    </submittedName>
</protein>
<feature type="transmembrane region" description="Helical" evidence="1">
    <location>
        <begin position="20"/>
        <end position="44"/>
    </location>
</feature>
<dbReference type="InterPro" id="IPR018649">
    <property type="entry name" value="SHOCT"/>
</dbReference>
<gene>
    <name evidence="3" type="ORF">SAMN04488500_10355</name>
</gene>
<keyword evidence="1" id="KW-0812">Transmembrane</keyword>
<dbReference type="EMBL" id="FWXI01000003">
    <property type="protein sequence ID" value="SMC44285.1"/>
    <property type="molecule type" value="Genomic_DNA"/>
</dbReference>
<dbReference type="RefSeq" id="WP_217805870.1">
    <property type="nucleotide sequence ID" value="NZ_CP155572.1"/>
</dbReference>
<dbReference type="Pfam" id="PF09851">
    <property type="entry name" value="SHOCT"/>
    <property type="match status" value="1"/>
</dbReference>
<evidence type="ECO:0000313" key="4">
    <source>
        <dbReference type="Proteomes" id="UP000192738"/>
    </source>
</evidence>
<sequence length="95" mass="10529">MGYGMMGYAGQGYGYGTSLFGGFFHSMFSLLYWVLLLAGLYFLMRWLMEAVSGKSACLVSAAPVATTSALEILKQRYARGEISREEFECIKQDLA</sequence>
<keyword evidence="1" id="KW-0472">Membrane</keyword>